<reference evidence="4" key="1">
    <citation type="submission" date="2018-02" db="EMBL/GenBank/DDBJ databases">
        <title>Rhizophora mucronata_Transcriptome.</title>
        <authorList>
            <person name="Meera S.P."/>
            <person name="Sreeshan A."/>
            <person name="Augustine A."/>
        </authorList>
    </citation>
    <scope>NUCLEOTIDE SEQUENCE</scope>
    <source>
        <tissue evidence="4">Leaf</tissue>
    </source>
</reference>
<feature type="repeat" description="PPR" evidence="3">
    <location>
        <begin position="198"/>
        <end position="232"/>
    </location>
</feature>
<feature type="repeat" description="PPR" evidence="3">
    <location>
        <begin position="615"/>
        <end position="649"/>
    </location>
</feature>
<dbReference type="AlphaFoldDB" id="A0A2P2LN12"/>
<dbReference type="Pfam" id="PF12854">
    <property type="entry name" value="PPR_1"/>
    <property type="match status" value="1"/>
</dbReference>
<feature type="repeat" description="PPR" evidence="3">
    <location>
        <begin position="19"/>
        <end position="53"/>
    </location>
</feature>
<dbReference type="Gene3D" id="1.25.40.10">
    <property type="entry name" value="Tetratricopeptide repeat domain"/>
    <property type="match status" value="5"/>
</dbReference>
<feature type="repeat" description="PPR" evidence="3">
    <location>
        <begin position="233"/>
        <end position="267"/>
    </location>
</feature>
<dbReference type="InterPro" id="IPR011990">
    <property type="entry name" value="TPR-like_helical_dom_sf"/>
</dbReference>
<dbReference type="EMBL" id="GGEC01038874">
    <property type="protein sequence ID" value="MBX19358.1"/>
    <property type="molecule type" value="Transcribed_RNA"/>
</dbReference>
<evidence type="ECO:0000256" key="1">
    <source>
        <dbReference type="ARBA" id="ARBA00007626"/>
    </source>
</evidence>
<dbReference type="NCBIfam" id="TIGR00756">
    <property type="entry name" value="PPR"/>
    <property type="match status" value="10"/>
</dbReference>
<dbReference type="InterPro" id="IPR002885">
    <property type="entry name" value="PPR_rpt"/>
</dbReference>
<feature type="repeat" description="PPR" evidence="3">
    <location>
        <begin position="475"/>
        <end position="509"/>
    </location>
</feature>
<keyword evidence="2" id="KW-0677">Repeat</keyword>
<evidence type="ECO:0000256" key="3">
    <source>
        <dbReference type="PROSITE-ProRule" id="PRU00708"/>
    </source>
</evidence>
<organism evidence="4">
    <name type="scientific">Rhizophora mucronata</name>
    <name type="common">Asiatic mangrove</name>
    <dbReference type="NCBI Taxonomy" id="61149"/>
    <lineage>
        <taxon>Eukaryota</taxon>
        <taxon>Viridiplantae</taxon>
        <taxon>Streptophyta</taxon>
        <taxon>Embryophyta</taxon>
        <taxon>Tracheophyta</taxon>
        <taxon>Spermatophyta</taxon>
        <taxon>Magnoliopsida</taxon>
        <taxon>eudicotyledons</taxon>
        <taxon>Gunneridae</taxon>
        <taxon>Pentapetalae</taxon>
        <taxon>rosids</taxon>
        <taxon>fabids</taxon>
        <taxon>Malpighiales</taxon>
        <taxon>Rhizophoraceae</taxon>
        <taxon>Rhizophora</taxon>
    </lineage>
</organism>
<dbReference type="PANTHER" id="PTHR47936">
    <property type="entry name" value="PPR_LONG DOMAIN-CONTAINING PROTEIN"/>
    <property type="match status" value="1"/>
</dbReference>
<protein>
    <submittedName>
        <fullName evidence="4">Pentatricopeptide repeat-containing protein At5g57250-like</fullName>
    </submittedName>
</protein>
<dbReference type="Pfam" id="PF01535">
    <property type="entry name" value="PPR"/>
    <property type="match status" value="5"/>
</dbReference>
<proteinExistence type="inferred from homology"/>
<comment type="similarity">
    <text evidence="1">Belongs to the PPR family. P subfamily.</text>
</comment>
<dbReference type="EMBL" id="GGEC01038887">
    <property type="protein sequence ID" value="MBX19371.1"/>
    <property type="molecule type" value="Transcribed_RNA"/>
</dbReference>
<dbReference type="Pfam" id="PF13041">
    <property type="entry name" value="PPR_2"/>
    <property type="match status" value="4"/>
</dbReference>
<name>A0A2P2LN12_RHIMU</name>
<feature type="repeat" description="PPR" evidence="3">
    <location>
        <begin position="54"/>
        <end position="88"/>
    </location>
</feature>
<dbReference type="PROSITE" id="PS51375">
    <property type="entry name" value="PPR"/>
    <property type="match status" value="10"/>
</dbReference>
<feature type="repeat" description="PPR" evidence="3">
    <location>
        <begin position="159"/>
        <end position="193"/>
    </location>
</feature>
<sequence>MKKTLLPPNQNGFIKRPLSLVHYTKIMSEFCNGEKMEEAFAVFRMVKDYGVQMDEFVYAILVGGVCKRGDFEVAFQLLAEMEKKGIPSNVTYNTLINGLCKIGRTTDADHFAKRMMLMPGDDDVVVVYSTLLNGYAQEGNVNGILDIKRRSEEAGVVMDTVMCNILIKALFVVGAFRDAHAVYKGMVQQEMKMDLVANSVTYCTMIDGYCKLGRIDEALEIFDELRTTSFSSSVPCYNCIITGLCNTGMVDVATEVFIELCEKGMTLDLGIYMKLIKGIVKDNNSAPGVLNLIYRIEKLGLDGFDSMCNDAINLLCKRKFPVTASEVYMVARRNQSTLTSKTYYSIIKGLIGEGKIQLSQPFLCNLVKECGLVEPKASKVLLHYLCLKDINNALHFHNKMREKNVAITFPVSALRTLAKKGRAFAVYEVIMKAEDLPVMGVADYSIIIDGLCKEGHLLKGLDLCVFAEKKGIKLNIITHNSVINGLCRQGCLFEAFQIFDSLERIDLIPSTITYATLIDSVCKEGHLLDAKQLFERMVLNGHEVNTRIYNSLLNGYCKFGKVEESLKIVDSIEMKCLDPDEFTVSAMLNGYCQKGDMEGALRFIFEYKGKDLSPDFLGFLHLIRGLCSKGRMEEARSILREMLQSQSVLELIKMVDAEVETESIESFLGFLCEQGSIREAATVLNEVASMFFPVQKCSGLYTKSIEPHKLPETEASGVVVPGAVSSSDRSDADCASCSVVNVGNMVGNSSYSCKQSHFNDFDSYYSVIASLCSRGELWEANRLVKKMVASLDGDC</sequence>
<feature type="repeat" description="PPR" evidence="3">
    <location>
        <begin position="580"/>
        <end position="614"/>
    </location>
</feature>
<evidence type="ECO:0000313" key="4">
    <source>
        <dbReference type="EMBL" id="MBX19371.1"/>
    </source>
</evidence>
<feature type="repeat" description="PPR" evidence="3">
    <location>
        <begin position="545"/>
        <end position="579"/>
    </location>
</feature>
<dbReference type="GO" id="GO:0009507">
    <property type="term" value="C:chloroplast"/>
    <property type="evidence" value="ECO:0007669"/>
    <property type="project" value="TreeGrafter"/>
</dbReference>
<dbReference type="EMBL" id="GGEC01038877">
    <property type="protein sequence ID" value="MBX19361.1"/>
    <property type="molecule type" value="Transcribed_RNA"/>
</dbReference>
<evidence type="ECO:0000256" key="2">
    <source>
        <dbReference type="ARBA" id="ARBA00022737"/>
    </source>
</evidence>
<dbReference type="GO" id="GO:0010019">
    <property type="term" value="P:chloroplast-nucleus signaling pathway"/>
    <property type="evidence" value="ECO:0007669"/>
    <property type="project" value="TreeGrafter"/>
</dbReference>
<dbReference type="PANTHER" id="PTHR47936:SF1">
    <property type="entry name" value="PENTATRICOPEPTIDE REPEAT-CONTAINING PROTEIN GUN1, CHLOROPLASTIC"/>
    <property type="match status" value="1"/>
</dbReference>
<feature type="repeat" description="PPR" evidence="3">
    <location>
        <begin position="510"/>
        <end position="544"/>
    </location>
</feature>
<accession>A0A2P2LN12</accession>
<dbReference type="GO" id="GO:0031930">
    <property type="term" value="P:mitochondria-nucleus signaling pathway"/>
    <property type="evidence" value="ECO:0007669"/>
    <property type="project" value="TreeGrafter"/>
</dbReference>